<evidence type="ECO:0000256" key="5">
    <source>
        <dbReference type="ARBA" id="ARBA00022989"/>
    </source>
</evidence>
<keyword evidence="7" id="KW-0408">Iron</keyword>
<dbReference type="GO" id="GO:0016491">
    <property type="term" value="F:oxidoreductase activity"/>
    <property type="evidence" value="ECO:0007669"/>
    <property type="project" value="UniProtKB-KW"/>
</dbReference>
<dbReference type="EMBL" id="JACPUR010000021">
    <property type="protein sequence ID" value="MBI3127986.1"/>
    <property type="molecule type" value="Genomic_DNA"/>
</dbReference>
<dbReference type="InterPro" id="IPR003780">
    <property type="entry name" value="COX15/CtaA_fam"/>
</dbReference>
<evidence type="ECO:0000256" key="4">
    <source>
        <dbReference type="ARBA" id="ARBA00022723"/>
    </source>
</evidence>
<dbReference type="AlphaFoldDB" id="A0A932I267"/>
<feature type="transmembrane region" description="Helical" evidence="12">
    <location>
        <begin position="201"/>
        <end position="220"/>
    </location>
</feature>
<feature type="transmembrane region" description="Helical" evidence="12">
    <location>
        <begin position="107"/>
        <end position="126"/>
    </location>
</feature>
<comment type="subcellular location">
    <subcellularLocation>
        <location evidence="1">Membrane</location>
        <topology evidence="1">Multi-pass membrane protein</topology>
    </subcellularLocation>
</comment>
<proteinExistence type="predicted"/>
<keyword evidence="8" id="KW-0350">Heme biosynthesis</keyword>
<evidence type="ECO:0000256" key="3">
    <source>
        <dbReference type="ARBA" id="ARBA00022692"/>
    </source>
</evidence>
<evidence type="ECO:0000256" key="9">
    <source>
        <dbReference type="ARBA" id="ARBA00023136"/>
    </source>
</evidence>
<evidence type="ECO:0000256" key="6">
    <source>
        <dbReference type="ARBA" id="ARBA00023002"/>
    </source>
</evidence>
<evidence type="ECO:0000256" key="8">
    <source>
        <dbReference type="ARBA" id="ARBA00023133"/>
    </source>
</evidence>
<keyword evidence="4" id="KW-0479">Metal-binding</keyword>
<organism evidence="13 14">
    <name type="scientific">Tectimicrobiota bacterium</name>
    <dbReference type="NCBI Taxonomy" id="2528274"/>
    <lineage>
        <taxon>Bacteria</taxon>
        <taxon>Pseudomonadati</taxon>
        <taxon>Nitrospinota/Tectimicrobiota group</taxon>
        <taxon>Candidatus Tectimicrobiota</taxon>
    </lineage>
</organism>
<evidence type="ECO:0000313" key="14">
    <source>
        <dbReference type="Proteomes" id="UP000782312"/>
    </source>
</evidence>
<feature type="transmembrane region" description="Helical" evidence="12">
    <location>
        <begin position="77"/>
        <end position="95"/>
    </location>
</feature>
<dbReference type="PANTHER" id="PTHR35457:SF1">
    <property type="entry name" value="HEME A SYNTHASE"/>
    <property type="match status" value="1"/>
</dbReference>
<dbReference type="GO" id="GO:0046872">
    <property type="term" value="F:metal ion binding"/>
    <property type="evidence" value="ECO:0007669"/>
    <property type="project" value="UniProtKB-KW"/>
</dbReference>
<reference evidence="13" key="1">
    <citation type="submission" date="2020-07" db="EMBL/GenBank/DDBJ databases">
        <title>Huge and variable diversity of episymbiotic CPR bacteria and DPANN archaea in groundwater ecosystems.</title>
        <authorList>
            <person name="He C.Y."/>
            <person name="Keren R."/>
            <person name="Whittaker M."/>
            <person name="Farag I.F."/>
            <person name="Doudna J."/>
            <person name="Cate J.H.D."/>
            <person name="Banfield J.F."/>
        </authorList>
    </citation>
    <scope>NUCLEOTIDE SEQUENCE</scope>
    <source>
        <strain evidence="13">NC_groundwater_763_Ag_S-0.2um_68_21</strain>
    </source>
</reference>
<dbReference type="InterPro" id="IPR050450">
    <property type="entry name" value="COX15/CtaA_HemeA_synthase"/>
</dbReference>
<keyword evidence="5 12" id="KW-1133">Transmembrane helix</keyword>
<evidence type="ECO:0000313" key="13">
    <source>
        <dbReference type="EMBL" id="MBI3127986.1"/>
    </source>
</evidence>
<feature type="transmembrane region" description="Helical" evidence="12">
    <location>
        <begin position="20"/>
        <end position="46"/>
    </location>
</feature>
<feature type="transmembrane region" description="Helical" evidence="12">
    <location>
        <begin position="169"/>
        <end position="189"/>
    </location>
</feature>
<comment type="pathway">
    <text evidence="11">Porphyrin-containing compound metabolism.</text>
</comment>
<dbReference type="Pfam" id="PF02628">
    <property type="entry name" value="COX15-CtaA"/>
    <property type="match status" value="1"/>
</dbReference>
<dbReference type="Proteomes" id="UP000782312">
    <property type="component" value="Unassembled WGS sequence"/>
</dbReference>
<evidence type="ECO:0000256" key="1">
    <source>
        <dbReference type="ARBA" id="ARBA00004141"/>
    </source>
</evidence>
<dbReference type="GO" id="GO:0006784">
    <property type="term" value="P:heme A biosynthetic process"/>
    <property type="evidence" value="ECO:0007669"/>
    <property type="project" value="InterPro"/>
</dbReference>
<evidence type="ECO:0000256" key="12">
    <source>
        <dbReference type="SAM" id="Phobius"/>
    </source>
</evidence>
<keyword evidence="6" id="KW-0560">Oxidoreductase</keyword>
<feature type="transmembrane region" description="Helical" evidence="12">
    <location>
        <begin position="265"/>
        <end position="293"/>
    </location>
</feature>
<sequence length="313" mass="33141">MPHPYSGASPAGGGWAHRLALLTLGATLLLITVGALVTSLGAGLAVPDWPTTFGYSMFAYPWSKMVGGILFEHSHRLMGSLAGILTILTAALLLWRDERRWMRALGVGALALVILQGVLGGLRVVLLKLDLAMVHACTAQLFFGLMAGIALFTSRAWRRDDEGPAASPALVRLASLAAAALFIQTALGAHLRHTGEWPDGHLMFSVIASAAVLWTSARALHECGGHPGVRRAAHLMWIILLAQILLGLGAFIGKYTEWADALVPYGYVIALTAGHVAGGSLLFACSVVLAIWLRRLRAAAPEAVGSFPRHVTA</sequence>
<dbReference type="PANTHER" id="PTHR35457">
    <property type="entry name" value="HEME A SYNTHASE"/>
    <property type="match status" value="1"/>
</dbReference>
<comment type="caution">
    <text evidence="13">The sequence shown here is derived from an EMBL/GenBank/DDBJ whole genome shotgun (WGS) entry which is preliminary data.</text>
</comment>
<protein>
    <submittedName>
        <fullName evidence="13">COX15/CtaA family protein</fullName>
    </submittedName>
</protein>
<evidence type="ECO:0000256" key="2">
    <source>
        <dbReference type="ARBA" id="ARBA00022475"/>
    </source>
</evidence>
<gene>
    <name evidence="13" type="ORF">HYZ11_10315</name>
</gene>
<accession>A0A932I267</accession>
<keyword evidence="10" id="KW-1015">Disulfide bond</keyword>
<name>A0A932I267_UNCTE</name>
<evidence type="ECO:0000256" key="11">
    <source>
        <dbReference type="ARBA" id="ARBA00023444"/>
    </source>
</evidence>
<keyword evidence="9 12" id="KW-0472">Membrane</keyword>
<keyword evidence="2" id="KW-1003">Cell membrane</keyword>
<keyword evidence="3 12" id="KW-0812">Transmembrane</keyword>
<evidence type="ECO:0000256" key="10">
    <source>
        <dbReference type="ARBA" id="ARBA00023157"/>
    </source>
</evidence>
<dbReference type="GO" id="GO:0016020">
    <property type="term" value="C:membrane"/>
    <property type="evidence" value="ECO:0007669"/>
    <property type="project" value="UniProtKB-SubCell"/>
</dbReference>
<evidence type="ECO:0000256" key="7">
    <source>
        <dbReference type="ARBA" id="ARBA00023004"/>
    </source>
</evidence>
<feature type="transmembrane region" description="Helical" evidence="12">
    <location>
        <begin position="132"/>
        <end position="157"/>
    </location>
</feature>
<feature type="transmembrane region" description="Helical" evidence="12">
    <location>
        <begin position="232"/>
        <end position="253"/>
    </location>
</feature>